<protein>
    <submittedName>
        <fullName evidence="3">P-loop containing nucleoside triphosphate hydrolase protein</fullName>
    </submittedName>
</protein>
<evidence type="ECO:0000313" key="3">
    <source>
        <dbReference type="EMBL" id="OCL03473.1"/>
    </source>
</evidence>
<dbReference type="InterPro" id="IPR027417">
    <property type="entry name" value="P-loop_NTPase"/>
</dbReference>
<dbReference type="CDD" id="cd19481">
    <property type="entry name" value="RecA-like_protease"/>
    <property type="match status" value="1"/>
</dbReference>
<dbReference type="Proteomes" id="UP000250140">
    <property type="component" value="Unassembled WGS sequence"/>
</dbReference>
<dbReference type="Pfam" id="PF00004">
    <property type="entry name" value="AAA"/>
    <property type="match status" value="1"/>
</dbReference>
<gene>
    <name evidence="3" type="ORF">AOQ84DRAFT_147508</name>
</gene>
<feature type="domain" description="AAA+ ATPase" evidence="2">
    <location>
        <begin position="420"/>
        <end position="547"/>
    </location>
</feature>
<feature type="compositionally biased region" description="Basic and acidic residues" evidence="1">
    <location>
        <begin position="7"/>
        <end position="22"/>
    </location>
</feature>
<dbReference type="SMART" id="SM00382">
    <property type="entry name" value="AAA"/>
    <property type="match status" value="1"/>
</dbReference>
<dbReference type="InterPro" id="IPR003593">
    <property type="entry name" value="AAA+_ATPase"/>
</dbReference>
<dbReference type="GO" id="GO:0016887">
    <property type="term" value="F:ATP hydrolysis activity"/>
    <property type="evidence" value="ECO:0007669"/>
    <property type="project" value="InterPro"/>
</dbReference>
<accession>A0A8E2ERQ6</accession>
<dbReference type="Gene3D" id="3.40.50.300">
    <property type="entry name" value="P-loop containing nucleotide triphosphate hydrolases"/>
    <property type="match status" value="1"/>
</dbReference>
<organism evidence="3 4">
    <name type="scientific">Glonium stellatum</name>
    <dbReference type="NCBI Taxonomy" id="574774"/>
    <lineage>
        <taxon>Eukaryota</taxon>
        <taxon>Fungi</taxon>
        <taxon>Dikarya</taxon>
        <taxon>Ascomycota</taxon>
        <taxon>Pezizomycotina</taxon>
        <taxon>Dothideomycetes</taxon>
        <taxon>Pleosporomycetidae</taxon>
        <taxon>Gloniales</taxon>
        <taxon>Gloniaceae</taxon>
        <taxon>Glonium</taxon>
    </lineage>
</organism>
<proteinExistence type="predicted"/>
<reference evidence="3 4" key="1">
    <citation type="journal article" date="2016" name="Nat. Commun.">
        <title>Ectomycorrhizal ecology is imprinted in the genome of the dominant symbiotic fungus Cenococcum geophilum.</title>
        <authorList>
            <consortium name="DOE Joint Genome Institute"/>
            <person name="Peter M."/>
            <person name="Kohler A."/>
            <person name="Ohm R.A."/>
            <person name="Kuo A."/>
            <person name="Krutzmann J."/>
            <person name="Morin E."/>
            <person name="Arend M."/>
            <person name="Barry K.W."/>
            <person name="Binder M."/>
            <person name="Choi C."/>
            <person name="Clum A."/>
            <person name="Copeland A."/>
            <person name="Grisel N."/>
            <person name="Haridas S."/>
            <person name="Kipfer T."/>
            <person name="LaButti K."/>
            <person name="Lindquist E."/>
            <person name="Lipzen A."/>
            <person name="Maire R."/>
            <person name="Meier B."/>
            <person name="Mihaltcheva S."/>
            <person name="Molinier V."/>
            <person name="Murat C."/>
            <person name="Poggeler S."/>
            <person name="Quandt C.A."/>
            <person name="Sperisen C."/>
            <person name="Tritt A."/>
            <person name="Tisserant E."/>
            <person name="Crous P.W."/>
            <person name="Henrissat B."/>
            <person name="Nehls U."/>
            <person name="Egli S."/>
            <person name="Spatafora J.W."/>
            <person name="Grigoriev I.V."/>
            <person name="Martin F.M."/>
        </authorList>
    </citation>
    <scope>NUCLEOTIDE SEQUENCE [LARGE SCALE GENOMIC DNA]</scope>
    <source>
        <strain evidence="3 4">CBS 207.34</strain>
    </source>
</reference>
<dbReference type="GO" id="GO:0005524">
    <property type="term" value="F:ATP binding"/>
    <property type="evidence" value="ECO:0007669"/>
    <property type="project" value="InterPro"/>
</dbReference>
<dbReference type="OrthoDB" id="10042665at2759"/>
<dbReference type="AlphaFoldDB" id="A0A8E2ERQ6"/>
<keyword evidence="4" id="KW-1185">Reference proteome</keyword>
<evidence type="ECO:0000313" key="4">
    <source>
        <dbReference type="Proteomes" id="UP000250140"/>
    </source>
</evidence>
<name>A0A8E2ERQ6_9PEZI</name>
<dbReference type="SUPFAM" id="SSF52540">
    <property type="entry name" value="P-loop containing nucleoside triphosphate hydrolases"/>
    <property type="match status" value="1"/>
</dbReference>
<evidence type="ECO:0000259" key="2">
    <source>
        <dbReference type="SMART" id="SM00382"/>
    </source>
</evidence>
<dbReference type="PANTHER" id="PTHR46411">
    <property type="entry name" value="FAMILY ATPASE, PUTATIVE-RELATED"/>
    <property type="match status" value="1"/>
</dbReference>
<dbReference type="InterPro" id="IPR054289">
    <property type="entry name" value="DUF7025"/>
</dbReference>
<dbReference type="InterPro" id="IPR003959">
    <property type="entry name" value="ATPase_AAA_core"/>
</dbReference>
<feature type="region of interest" description="Disordered" evidence="1">
    <location>
        <begin position="1"/>
        <end position="23"/>
    </location>
</feature>
<dbReference type="PANTHER" id="PTHR46411:SF2">
    <property type="entry name" value="AAA+ ATPASE DOMAIN-CONTAINING PROTEIN"/>
    <property type="match status" value="1"/>
</dbReference>
<evidence type="ECO:0000256" key="1">
    <source>
        <dbReference type="SAM" id="MobiDB-lite"/>
    </source>
</evidence>
<sequence length="627" mass="71308">MASTVDSKMKDEQEKSKTEGSKSQRILRVDQIYSRKDRQIHYVKTAKSSLTQAKYERMNKTTLVVRRIISKQGMVASTEVDIKSTALRDILLEMFKGVEGLQLNKTPPVADPELLFHALPGLTKRLQLEEAKDVRNKSLINDLNSVLEYIKEDFGRIMASLESLSEHDEITFDLLWALFPPNITVYTKDNMLKEAQAYRFLSGSYQKQQDGSQFYQMRLRMITHDGQELGWGEQNLQINGFEGAKKVYHLSTFPLSVHPEKDAARADLIRRGRRYVDLLKTSCKEYSGTAITEDRKIVIRGSYKAVRFFAHGRVMLDPVTFRQQNAYSDLMIPWVSMPVNPETFKDDELLLCSHSLLGFSFAQKKWGVFAISKVADVQWNAAAFEKLVMDPRKRNLVHTLVKSHRNDGVQFDDIVQGKGKGLVGLLSGSPGVGKTLTAEVVSEVTKRPLYMVSAGELGTEVSEVDERLEMVLEITRRWGCLLLIDEADVFLQKRDGLDLQRNSLVSIFLRRLEYFQGILIMTTNRKNIIDAAFESRIHFKLHYDDLDEVSRTAVWKNSLRSGPSGLPKPNFSDEEIKSLAKLRLNGRQIKNACACAFSIAIEDKKPLTMEGIRLILDIVVEEVKEGD</sequence>
<dbReference type="Pfam" id="PF22942">
    <property type="entry name" value="DUF7025"/>
    <property type="match status" value="1"/>
</dbReference>
<dbReference type="EMBL" id="KV750723">
    <property type="protein sequence ID" value="OCL03473.1"/>
    <property type="molecule type" value="Genomic_DNA"/>
</dbReference>
<keyword evidence="3" id="KW-0378">Hydrolase</keyword>